<keyword evidence="2" id="KW-1185">Reference proteome</keyword>
<name>A0ABW7PSC3_9GAMM</name>
<comment type="caution">
    <text evidence="1">The sequence shown here is derived from an EMBL/GenBank/DDBJ whole genome shotgun (WGS) entry which is preliminary data.</text>
</comment>
<dbReference type="InterPro" id="IPR049607">
    <property type="entry name" value="YrbN-like"/>
</dbReference>
<evidence type="ECO:0000313" key="2">
    <source>
        <dbReference type="Proteomes" id="UP001611251"/>
    </source>
</evidence>
<dbReference type="Proteomes" id="UP001611251">
    <property type="component" value="Unassembled WGS sequence"/>
</dbReference>
<accession>A0ABW7PSC3</accession>
<dbReference type="EMBL" id="JBGFSN010000003">
    <property type="protein sequence ID" value="MFH8133198.1"/>
    <property type="molecule type" value="Genomic_DNA"/>
</dbReference>
<evidence type="ECO:0000313" key="1">
    <source>
        <dbReference type="EMBL" id="MFH8133198.1"/>
    </source>
</evidence>
<reference evidence="1 2" key="1">
    <citation type="submission" date="2024-08" db="EMBL/GenBank/DDBJ databases">
        <title>Pantoea ronii - a newly identified human opportunistic pathogen.</title>
        <authorList>
            <person name="Keidar-Friedman D."/>
            <person name="Sorek N."/>
            <person name="Leshin-Carmel D."/>
            <person name="Tsur A."/>
            <person name="Amsalem M."/>
            <person name="Tolkach D."/>
            <person name="Brosh-Nissimov T."/>
        </authorList>
    </citation>
    <scope>NUCLEOTIDE SEQUENCE [LARGE SCALE GENOMIC DNA]</scope>
    <source>
        <strain evidence="1 2">AA23256</strain>
    </source>
</reference>
<dbReference type="NCBIfam" id="NF033440">
    <property type="entry name" value="small_YrbN"/>
    <property type="match status" value="1"/>
</dbReference>
<proteinExistence type="predicted"/>
<dbReference type="RefSeq" id="WP_397212516.1">
    <property type="nucleotide sequence ID" value="NZ_JBGFSN010000003.1"/>
</dbReference>
<sequence>MKMTENFHVELCRLAAAI</sequence>
<protein>
    <submittedName>
        <fullName evidence="1">Protein YrbN</fullName>
    </submittedName>
</protein>
<gene>
    <name evidence="1" type="primary">yrbN</name>
    <name evidence="1" type="ORF">ABU178_03235</name>
</gene>
<organism evidence="1 2">
    <name type="scientific">Pantoea osteomyelitidis</name>
    <dbReference type="NCBI Taxonomy" id="3230026"/>
    <lineage>
        <taxon>Bacteria</taxon>
        <taxon>Pseudomonadati</taxon>
        <taxon>Pseudomonadota</taxon>
        <taxon>Gammaproteobacteria</taxon>
        <taxon>Enterobacterales</taxon>
        <taxon>Erwiniaceae</taxon>
        <taxon>Pantoea</taxon>
    </lineage>
</organism>